<dbReference type="PROSITE" id="PS00615">
    <property type="entry name" value="C_TYPE_LECTIN_1"/>
    <property type="match status" value="3"/>
</dbReference>
<keyword evidence="24" id="KW-1185">Reference proteome</keyword>
<keyword evidence="8" id="KW-0677">Repeat</keyword>
<dbReference type="FunFam" id="3.10.100.10:FF:000021">
    <property type="entry name" value="Mannose receptor C type 2"/>
    <property type="match status" value="1"/>
</dbReference>
<feature type="disulfide bond" evidence="18">
    <location>
        <begin position="162"/>
        <end position="189"/>
    </location>
</feature>
<keyword evidence="13 18" id="KW-1015">Disulfide bond</keyword>
<dbReference type="EMBL" id="AFYH01183285">
    <property type="status" value="NOT_ANNOTATED_CDS"/>
    <property type="molecule type" value="Genomic_DNA"/>
</dbReference>
<dbReference type="EMBL" id="AFYH01183286">
    <property type="status" value="NOT_ANNOTATED_CDS"/>
    <property type="molecule type" value="Genomic_DNA"/>
</dbReference>
<reference evidence="24" key="1">
    <citation type="submission" date="2011-08" db="EMBL/GenBank/DDBJ databases">
        <title>The draft genome of Latimeria chalumnae.</title>
        <authorList>
            <person name="Di Palma F."/>
            <person name="Alfoldi J."/>
            <person name="Johnson J."/>
            <person name="Berlin A."/>
            <person name="Gnerre S."/>
            <person name="Jaffe D."/>
            <person name="MacCallum I."/>
            <person name="Young S."/>
            <person name="Walker B.J."/>
            <person name="Lander E."/>
            <person name="Lindblad-Toh K."/>
        </authorList>
    </citation>
    <scope>NUCLEOTIDE SEQUENCE [LARGE SCALE GENOMIC DNA]</scope>
    <source>
        <strain evidence="24">Wild caught</strain>
    </source>
</reference>
<dbReference type="EMBL" id="AFYH01183287">
    <property type="status" value="NOT_ANNOTATED_CDS"/>
    <property type="molecule type" value="Genomic_DNA"/>
</dbReference>
<keyword evidence="10" id="KW-0832">Ubl conjugation</keyword>
<dbReference type="FunFam" id="3.10.100.10:FF:000026">
    <property type="entry name" value="C-type mannose receptor 2"/>
    <property type="match status" value="1"/>
</dbReference>
<dbReference type="CDD" id="cd23408">
    <property type="entry name" value="beta-trefoil_Ricin_MRC2"/>
    <property type="match status" value="1"/>
</dbReference>
<evidence type="ECO:0000256" key="18">
    <source>
        <dbReference type="PROSITE-ProRule" id="PRU00479"/>
    </source>
</evidence>
<evidence type="ECO:0000256" key="19">
    <source>
        <dbReference type="SAM" id="MobiDB-lite"/>
    </source>
</evidence>
<dbReference type="OMA" id="GFIWEHI"/>
<dbReference type="EMBL" id="AFYH01183291">
    <property type="status" value="NOT_ANNOTATED_CDS"/>
    <property type="molecule type" value="Genomic_DNA"/>
</dbReference>
<dbReference type="Gene3D" id="3.10.100.10">
    <property type="entry name" value="Mannose-Binding Protein A, subunit A"/>
    <property type="match status" value="8"/>
</dbReference>
<evidence type="ECO:0000256" key="14">
    <source>
        <dbReference type="ARBA" id="ARBA00023170"/>
    </source>
</evidence>
<dbReference type="Proteomes" id="UP000008672">
    <property type="component" value="Unassembled WGS sequence"/>
</dbReference>
<evidence type="ECO:0000313" key="23">
    <source>
        <dbReference type="Ensembl" id="ENSLACP00000005787.1"/>
    </source>
</evidence>
<dbReference type="PANTHER" id="PTHR22803">
    <property type="entry name" value="MANNOSE, PHOSPHOLIPASE, LECTIN RECEPTOR RELATED"/>
    <property type="match status" value="1"/>
</dbReference>
<evidence type="ECO:0000256" key="11">
    <source>
        <dbReference type="ARBA" id="ARBA00022989"/>
    </source>
</evidence>
<dbReference type="STRING" id="7897.ENSLACP00000005787"/>
<evidence type="ECO:0000256" key="12">
    <source>
        <dbReference type="ARBA" id="ARBA00023136"/>
    </source>
</evidence>
<keyword evidence="5 20" id="KW-0812">Transmembrane</keyword>
<evidence type="ECO:0000313" key="24">
    <source>
        <dbReference type="Proteomes" id="UP000008672"/>
    </source>
</evidence>
<organism evidence="23 24">
    <name type="scientific">Latimeria chalumnae</name>
    <name type="common">Coelacanth</name>
    <dbReference type="NCBI Taxonomy" id="7897"/>
    <lineage>
        <taxon>Eukaryota</taxon>
        <taxon>Metazoa</taxon>
        <taxon>Chordata</taxon>
        <taxon>Craniata</taxon>
        <taxon>Vertebrata</taxon>
        <taxon>Euteleostomi</taxon>
        <taxon>Coelacanthiformes</taxon>
        <taxon>Coelacanthidae</taxon>
        <taxon>Latimeria</taxon>
    </lineage>
</organism>
<dbReference type="Pfam" id="PF24562">
    <property type="entry name" value="CysR_MRC2_N"/>
    <property type="match status" value="1"/>
</dbReference>
<feature type="domain" description="C-type lectin" evidence="21">
    <location>
        <begin position="205"/>
        <end position="321"/>
    </location>
</feature>
<evidence type="ECO:0000256" key="10">
    <source>
        <dbReference type="ARBA" id="ARBA00022843"/>
    </source>
</evidence>
<feature type="domain" description="C-type lectin" evidence="21">
    <location>
        <begin position="945"/>
        <end position="1063"/>
    </location>
</feature>
<dbReference type="Bgee" id="ENSLACG00000005137">
    <property type="expression patterns" value="Expressed in pelvic fin and 4 other cell types or tissues"/>
</dbReference>
<feature type="domain" description="C-type lectin" evidence="21">
    <location>
        <begin position="1239"/>
        <end position="1351"/>
    </location>
</feature>
<reference evidence="23" key="2">
    <citation type="submission" date="2025-08" db="UniProtKB">
        <authorList>
            <consortium name="Ensembl"/>
        </authorList>
    </citation>
    <scope>IDENTIFICATION</scope>
</reference>
<dbReference type="GeneTree" id="ENSGT01050000244842"/>
<dbReference type="EMBL" id="AFYH01183289">
    <property type="status" value="NOT_ANNOTATED_CDS"/>
    <property type="molecule type" value="Genomic_DNA"/>
</dbReference>
<dbReference type="EMBL" id="AFYH01183288">
    <property type="status" value="NOT_ANNOTATED_CDS"/>
    <property type="molecule type" value="Genomic_DNA"/>
</dbReference>
<evidence type="ECO:0000256" key="15">
    <source>
        <dbReference type="ARBA" id="ARBA00023180"/>
    </source>
</evidence>
<dbReference type="InterPro" id="IPR050111">
    <property type="entry name" value="C-type_lectin/snaclec_domain"/>
</dbReference>
<dbReference type="EMBL" id="AFYH01183284">
    <property type="status" value="NOT_ANNOTATED_CDS"/>
    <property type="molecule type" value="Genomic_DNA"/>
</dbReference>
<dbReference type="EMBL" id="AFYH01183292">
    <property type="status" value="NOT_ANNOTATED_CDS"/>
    <property type="molecule type" value="Genomic_DNA"/>
</dbReference>
<dbReference type="HOGENOM" id="CLU_002069_2_0_1"/>
<evidence type="ECO:0000256" key="20">
    <source>
        <dbReference type="SAM" id="Phobius"/>
    </source>
</evidence>
<name>H3A816_LATCH</name>
<keyword evidence="12 20" id="KW-0472">Membrane</keyword>
<dbReference type="FunCoup" id="H3A816">
    <property type="interactions" value="506"/>
</dbReference>
<dbReference type="InterPro" id="IPR036943">
    <property type="entry name" value="FN_type2_sf"/>
</dbReference>
<accession>H3A816</accession>
<dbReference type="InterPro" id="IPR001304">
    <property type="entry name" value="C-type_lectin-like"/>
</dbReference>
<evidence type="ECO:0000256" key="7">
    <source>
        <dbReference type="ARBA" id="ARBA00022734"/>
    </source>
</evidence>
<feature type="domain" description="C-type lectin" evidence="21">
    <location>
        <begin position="487"/>
        <end position="594"/>
    </location>
</feature>
<dbReference type="Pfam" id="PF00059">
    <property type="entry name" value="Lectin_C"/>
    <property type="match status" value="8"/>
</dbReference>
<dbReference type="FunFam" id="3.10.100.10:FF:000018">
    <property type="entry name" value="Mannose receptor, C type 2"/>
    <property type="match status" value="1"/>
</dbReference>
<evidence type="ECO:0000256" key="4">
    <source>
        <dbReference type="ARBA" id="ARBA00022583"/>
    </source>
</evidence>
<dbReference type="SMART" id="SM00034">
    <property type="entry name" value="CLECT"/>
    <property type="match status" value="8"/>
</dbReference>
<keyword evidence="7" id="KW-0430">Lectin</keyword>
<dbReference type="InterPro" id="IPR000772">
    <property type="entry name" value="Ricin_B_lectin"/>
</dbReference>
<gene>
    <name evidence="23" type="primary">MRC2</name>
</gene>
<dbReference type="FunFam" id="3.10.100.10:FF:000020">
    <property type="entry name" value="Mannose receptor C type 2"/>
    <property type="match status" value="1"/>
</dbReference>
<proteinExistence type="predicted"/>
<dbReference type="PROSITE" id="PS00023">
    <property type="entry name" value="FN2_1"/>
    <property type="match status" value="1"/>
</dbReference>
<dbReference type="Ensembl" id="ENSLACT00000005837.1">
    <property type="protein sequence ID" value="ENSLACP00000005787.1"/>
    <property type="gene ID" value="ENSLACG00000005137.1"/>
</dbReference>
<keyword evidence="6" id="KW-0732">Signal</keyword>
<evidence type="ECO:0000256" key="8">
    <source>
        <dbReference type="ARBA" id="ARBA00022737"/>
    </source>
</evidence>
<evidence type="ECO:0000256" key="9">
    <source>
        <dbReference type="ARBA" id="ARBA00022837"/>
    </source>
</evidence>
<dbReference type="InterPro" id="IPR016186">
    <property type="entry name" value="C-type_lectin-like/link_sf"/>
</dbReference>
<dbReference type="InterPro" id="IPR035992">
    <property type="entry name" value="Ricin_B-like_lectins"/>
</dbReference>
<evidence type="ECO:0000256" key="13">
    <source>
        <dbReference type="ARBA" id="ARBA00023157"/>
    </source>
</evidence>
<dbReference type="GO" id="GO:0030246">
    <property type="term" value="F:carbohydrate binding"/>
    <property type="evidence" value="ECO:0007669"/>
    <property type="project" value="UniProtKB-KW"/>
</dbReference>
<dbReference type="EMBL" id="AFYH01183283">
    <property type="status" value="NOT_ANNOTATED_CDS"/>
    <property type="molecule type" value="Genomic_DNA"/>
</dbReference>
<dbReference type="FunFam" id="2.10.10.10:FF:000001">
    <property type="entry name" value="Fibronectin 1a isoform 1"/>
    <property type="match status" value="1"/>
</dbReference>
<dbReference type="PROSITE" id="PS51092">
    <property type="entry name" value="FN2_2"/>
    <property type="match status" value="1"/>
</dbReference>
<dbReference type="PROSITE" id="PS50231">
    <property type="entry name" value="RICIN_B_LECTIN"/>
    <property type="match status" value="1"/>
</dbReference>
<dbReference type="CDD" id="cd00037">
    <property type="entry name" value="CLECT"/>
    <property type="match status" value="7"/>
</dbReference>
<evidence type="ECO:0000259" key="22">
    <source>
        <dbReference type="PROSITE" id="PS51092"/>
    </source>
</evidence>
<dbReference type="SUPFAM" id="SSF56436">
    <property type="entry name" value="C-type lectin-like"/>
    <property type="match status" value="8"/>
</dbReference>
<dbReference type="InterPro" id="IPR018378">
    <property type="entry name" value="C-type_lectin_CS"/>
</dbReference>
<dbReference type="Pfam" id="PF00040">
    <property type="entry name" value="fn2"/>
    <property type="match status" value="1"/>
</dbReference>
<dbReference type="InParanoid" id="H3A816"/>
<dbReference type="SUPFAM" id="SSF50370">
    <property type="entry name" value="Ricin B-like lectins"/>
    <property type="match status" value="1"/>
</dbReference>
<evidence type="ECO:0000256" key="6">
    <source>
        <dbReference type="ARBA" id="ARBA00022729"/>
    </source>
</evidence>
<evidence type="ECO:0000256" key="2">
    <source>
        <dbReference type="ARBA" id="ARBA00022499"/>
    </source>
</evidence>
<keyword evidence="2" id="KW-1017">Isopeptide bond</keyword>
<evidence type="ECO:0000256" key="16">
    <source>
        <dbReference type="ARBA" id="ARBA00070538"/>
    </source>
</evidence>
<keyword evidence="15" id="KW-0325">Glycoprotein</keyword>
<keyword evidence="3" id="KW-0597">Phosphoprotein</keyword>
<feature type="domain" description="C-type lectin" evidence="21">
    <location>
        <begin position="797"/>
        <end position="916"/>
    </location>
</feature>
<dbReference type="InterPro" id="IPR000562">
    <property type="entry name" value="FN_type2_dom"/>
</dbReference>
<dbReference type="FunFam" id="3.10.100.10:FF:000019">
    <property type="entry name" value="Mannose receptor C type 2"/>
    <property type="match status" value="1"/>
</dbReference>
<feature type="transmembrane region" description="Helical" evidence="20">
    <location>
        <begin position="1380"/>
        <end position="1401"/>
    </location>
</feature>
<dbReference type="PRINTS" id="PR00013">
    <property type="entry name" value="FNTYPEII"/>
</dbReference>
<feature type="domain" description="Fibronectin type-II" evidence="22">
    <location>
        <begin position="143"/>
        <end position="191"/>
    </location>
</feature>
<dbReference type="SMART" id="SM00059">
    <property type="entry name" value="FN2"/>
    <property type="match status" value="1"/>
</dbReference>
<dbReference type="InterPro" id="IPR016187">
    <property type="entry name" value="CTDL_fold"/>
</dbReference>
<dbReference type="Gene3D" id="2.10.10.10">
    <property type="entry name" value="Fibronectin, type II, collagen-binding"/>
    <property type="match status" value="1"/>
</dbReference>
<comment type="subcellular location">
    <subcellularLocation>
        <location evidence="1">Membrane</location>
        <topology evidence="1">Single-pass membrane protein</topology>
    </subcellularLocation>
</comment>
<feature type="domain" description="C-type lectin" evidence="21">
    <location>
        <begin position="1097"/>
        <end position="1203"/>
    </location>
</feature>
<evidence type="ECO:0000259" key="21">
    <source>
        <dbReference type="PROSITE" id="PS50041"/>
    </source>
</evidence>
<keyword evidence="11 20" id="KW-1133">Transmembrane helix</keyword>
<feature type="domain" description="C-type lectin" evidence="21">
    <location>
        <begin position="349"/>
        <end position="464"/>
    </location>
</feature>
<evidence type="ECO:0000256" key="17">
    <source>
        <dbReference type="ARBA" id="ARBA00082299"/>
    </source>
</evidence>
<dbReference type="Gene3D" id="2.80.10.50">
    <property type="match status" value="1"/>
</dbReference>
<dbReference type="eggNOG" id="KOG4297">
    <property type="taxonomic scope" value="Eukaryota"/>
</dbReference>
<evidence type="ECO:0000256" key="5">
    <source>
        <dbReference type="ARBA" id="ARBA00022692"/>
    </source>
</evidence>
<dbReference type="EMBL" id="AFYH01183290">
    <property type="status" value="NOT_ANNOTATED_CDS"/>
    <property type="molecule type" value="Genomic_DNA"/>
</dbReference>
<dbReference type="FunFam" id="3.10.100.10:FF:000033">
    <property type="entry name" value="Mannose receptor C type 2"/>
    <property type="match status" value="1"/>
</dbReference>
<protein>
    <recommendedName>
        <fullName evidence="16">C-type mannose receptor 2</fullName>
    </recommendedName>
    <alternativeName>
        <fullName evidence="17">Macrophage mannose receptor 2</fullName>
    </alternativeName>
</protein>
<dbReference type="FunFam" id="2.80.10.50:FF:000035">
    <property type="entry name" value="Mannose receptor C type 2"/>
    <property type="match status" value="1"/>
</dbReference>
<dbReference type="GO" id="GO:0006897">
    <property type="term" value="P:endocytosis"/>
    <property type="evidence" value="ECO:0007669"/>
    <property type="project" value="UniProtKB-KW"/>
</dbReference>
<sequence length="1445" mass="165423">LFPADSSIFLIYSDGMRGCLETRDTLVQLSRVCNHNSPAQQWKWVSRHRLFNIGVMQCLGVSGFNSSTSSPTLNMHACDRESANMRWNCNSLGDQLNQYLNMSSPTPVDRGDQAWSSQWRIHDTNEDLCSRPYHEIYTIQGNSHGRPCSIPFMYNNRWFHDCTTIGREDGHLWCATTVNYGRDERWGFCPIKSSGCETFWDKDPVTKSCYQFNFKATLSWTEARTSCQQQNADLLSITEIHEQTYINGLITGYSSTLWIGLNDLDVNGGWQWSDSSPLKYLNWEAEQPDNFQEENCGVIRTESQGQWQNKDCGIALPYICKKKPNATNPFSTDSLPNTKVKCGADWQQFQSYCYWLNSEKSGWQDARKKCQSISGELISIHTLPELEFAIEVKRDVEELWIGLYDGKQMRNFEWSDGTDVQFTYWHPFEPNNFRNGQEDCVTLWGPEGRWNDGPCNLTLPSICKVQGQKIEDMEEDDHGCKKGWKWHSSSCYWLSEEQLTYDSARRSCSDNGAALVTITNRFEQAYVSSLMYGRYKMYFWTALQDLNRTGTFRWLSGDEVMYTNWNRDQPGYNKGGCMALATGSSIGLWEVKDCGSFKANYICRQNMGTPINPELPSPHPTPSLTGTCPQDWSSSTHLRYCYKVFHFDNVHDKKSWGLARLWCMELGAELISISSFEEEQFVGELLHKSFGQSESESDIHEQHWFWMGLNRRNPGSDSNWKWSDGLAYAYHNFGRGNYDDDDIRQCAVVDLASLQWMAVKCETNLDWICKIPKGKEVKEPEVTQGHTFTGSKEWVRYQDAEYKFFEHHATWAQAQRICTWFQAELVSVHSQAELDFLSQNLQKFSRGQDQHWWIGMHTYEKDGRFRWSDGTVLNFVAWAFGKPRPVTKDKKCVYMTASTEEWSDQKCITDLPYICKKTNITTIKPPLPPPPFPVSGGCPKGWISFIHKCFRIFGWDKSELVTWLESKTACKGQGGMLTTITNHLEQAFITSILPNITFDLWIGLHDANKEFQWLEKEPVKYVNWAPGEPSGRQITASNDPINCAVIWHGAPPHYTGRWDDRSCLEEKHGFICQRNKDSSLPPSPSGFPPSPTSNLSYKNSSYLVLKKPVTWQEALLLCEARNTTLANVPDPYQQAYLTQVINGVQSPLWIGLFNDEGARSFSWLGDEHQVYMNWQDGEPRQATGCVYMDVDGSWGAANCDTKLQGAICKLNTVFPPPPEKWSYSGNCPNSLKDSSWIPFRNHCYTFHMEQQVTLKEAVKKCQKVDAEVLSIMDETENVFVWDHLQTYQSKSWRAWLGMTFNSKEGYLVWPDETAVNYSNWGQYDTNPSMLSPNTCFWVQGNNGAWGLGSCNNATMGIICKLPRVQESSYSKSPVQDNTTVIAVVILTVVAVFVLIALLVYLHKQRTAAGRGPFESARYSRTTSAPNESAEKNILVSDMEMNEQQE</sequence>
<keyword evidence="14" id="KW-0675">Receptor</keyword>
<feature type="domain" description="C-type lectin" evidence="21">
    <location>
        <begin position="637"/>
        <end position="770"/>
    </location>
</feature>
<dbReference type="GO" id="GO:0016020">
    <property type="term" value="C:membrane"/>
    <property type="evidence" value="ECO:0007669"/>
    <property type="project" value="UniProtKB-SubCell"/>
</dbReference>
<feature type="disulfide bond" evidence="18">
    <location>
        <begin position="148"/>
        <end position="174"/>
    </location>
</feature>
<keyword evidence="9" id="KW-0106">Calcium</keyword>
<keyword evidence="4" id="KW-0254">Endocytosis</keyword>
<feature type="region of interest" description="Disordered" evidence="19">
    <location>
        <begin position="1412"/>
        <end position="1445"/>
    </location>
</feature>
<reference evidence="23" key="3">
    <citation type="submission" date="2025-09" db="UniProtKB">
        <authorList>
            <consortium name="Ensembl"/>
        </authorList>
    </citation>
    <scope>IDENTIFICATION</scope>
</reference>
<dbReference type="CDD" id="cd00062">
    <property type="entry name" value="FN2"/>
    <property type="match status" value="1"/>
</dbReference>
<evidence type="ECO:0000256" key="3">
    <source>
        <dbReference type="ARBA" id="ARBA00022553"/>
    </source>
</evidence>
<evidence type="ECO:0000256" key="1">
    <source>
        <dbReference type="ARBA" id="ARBA00004167"/>
    </source>
</evidence>
<dbReference type="PROSITE" id="PS50041">
    <property type="entry name" value="C_TYPE_LECTIN_2"/>
    <property type="match status" value="8"/>
</dbReference>